<sequence length="81" mass="9044">MASSLTFSWRPLNALDYEGLERGAELKYLGLILQNCGIAAVLLTSTALVTLIKTMVLSMLMLMFLMIVVVLDYWVADNFLI</sequence>
<evidence type="ECO:0000313" key="3">
    <source>
        <dbReference type="Proteomes" id="UP000735302"/>
    </source>
</evidence>
<feature type="transmembrane region" description="Helical" evidence="1">
    <location>
        <begin position="56"/>
        <end position="76"/>
    </location>
</feature>
<evidence type="ECO:0000256" key="1">
    <source>
        <dbReference type="SAM" id="Phobius"/>
    </source>
</evidence>
<keyword evidence="3" id="KW-1185">Reference proteome</keyword>
<feature type="transmembrane region" description="Helical" evidence="1">
    <location>
        <begin position="28"/>
        <end position="49"/>
    </location>
</feature>
<protein>
    <submittedName>
        <fullName evidence="2">Uncharacterized protein</fullName>
    </submittedName>
</protein>
<organism evidence="2 3">
    <name type="scientific">Plakobranchus ocellatus</name>
    <dbReference type="NCBI Taxonomy" id="259542"/>
    <lineage>
        <taxon>Eukaryota</taxon>
        <taxon>Metazoa</taxon>
        <taxon>Spiralia</taxon>
        <taxon>Lophotrochozoa</taxon>
        <taxon>Mollusca</taxon>
        <taxon>Gastropoda</taxon>
        <taxon>Heterobranchia</taxon>
        <taxon>Euthyneura</taxon>
        <taxon>Panpulmonata</taxon>
        <taxon>Sacoglossa</taxon>
        <taxon>Placobranchoidea</taxon>
        <taxon>Plakobranchidae</taxon>
        <taxon>Plakobranchus</taxon>
    </lineage>
</organism>
<proteinExistence type="predicted"/>
<dbReference type="EMBL" id="BLXT01006675">
    <property type="protein sequence ID" value="GFO32811.1"/>
    <property type="molecule type" value="Genomic_DNA"/>
</dbReference>
<reference evidence="2 3" key="1">
    <citation type="journal article" date="2021" name="Elife">
        <title>Chloroplast acquisition without the gene transfer in kleptoplastic sea slugs, Plakobranchus ocellatus.</title>
        <authorList>
            <person name="Maeda T."/>
            <person name="Takahashi S."/>
            <person name="Yoshida T."/>
            <person name="Shimamura S."/>
            <person name="Takaki Y."/>
            <person name="Nagai Y."/>
            <person name="Toyoda A."/>
            <person name="Suzuki Y."/>
            <person name="Arimoto A."/>
            <person name="Ishii H."/>
            <person name="Satoh N."/>
            <person name="Nishiyama T."/>
            <person name="Hasebe M."/>
            <person name="Maruyama T."/>
            <person name="Minagawa J."/>
            <person name="Obokata J."/>
            <person name="Shigenobu S."/>
        </authorList>
    </citation>
    <scope>NUCLEOTIDE SEQUENCE [LARGE SCALE GENOMIC DNA]</scope>
</reference>
<evidence type="ECO:0000313" key="2">
    <source>
        <dbReference type="EMBL" id="GFO32811.1"/>
    </source>
</evidence>
<keyword evidence="1" id="KW-0812">Transmembrane</keyword>
<gene>
    <name evidence="2" type="ORF">PoB_005931600</name>
</gene>
<dbReference type="AlphaFoldDB" id="A0AAV4CIV5"/>
<accession>A0AAV4CIV5</accession>
<keyword evidence="1" id="KW-0472">Membrane</keyword>
<comment type="caution">
    <text evidence="2">The sequence shown here is derived from an EMBL/GenBank/DDBJ whole genome shotgun (WGS) entry which is preliminary data.</text>
</comment>
<keyword evidence="1" id="KW-1133">Transmembrane helix</keyword>
<name>A0AAV4CIV5_9GAST</name>
<dbReference type="Proteomes" id="UP000735302">
    <property type="component" value="Unassembled WGS sequence"/>
</dbReference>